<dbReference type="Proteomes" id="UP001379533">
    <property type="component" value="Chromosome"/>
</dbReference>
<feature type="domain" description="CN hydrolase" evidence="3">
    <location>
        <begin position="5"/>
        <end position="253"/>
    </location>
</feature>
<dbReference type="Pfam" id="PF00795">
    <property type="entry name" value="CN_hydrolase"/>
    <property type="match status" value="1"/>
</dbReference>
<protein>
    <submittedName>
        <fullName evidence="4">Carbon-nitrogen hydrolase family protein</fullName>
    </submittedName>
</protein>
<dbReference type="InterPro" id="IPR001110">
    <property type="entry name" value="UPF0012_CS"/>
</dbReference>
<name>A0ABZ2KM68_9BACT</name>
<dbReference type="InterPro" id="IPR036526">
    <property type="entry name" value="C-N_Hydrolase_sf"/>
</dbReference>
<evidence type="ECO:0000313" key="4">
    <source>
        <dbReference type="EMBL" id="WXA98767.1"/>
    </source>
</evidence>
<accession>A0ABZ2KM68</accession>
<dbReference type="Gene3D" id="3.60.110.10">
    <property type="entry name" value="Carbon-nitrogen hydrolase"/>
    <property type="match status" value="1"/>
</dbReference>
<dbReference type="InterPro" id="IPR003010">
    <property type="entry name" value="C-N_Hydrolase"/>
</dbReference>
<gene>
    <name evidence="4" type="ORF">LZC95_18290</name>
</gene>
<dbReference type="CDD" id="cd07572">
    <property type="entry name" value="nit"/>
    <property type="match status" value="1"/>
</dbReference>
<evidence type="ECO:0000259" key="3">
    <source>
        <dbReference type="PROSITE" id="PS50263"/>
    </source>
</evidence>
<keyword evidence="5" id="KW-1185">Reference proteome</keyword>
<dbReference type="PROSITE" id="PS01227">
    <property type="entry name" value="UPF0012"/>
    <property type="match status" value="1"/>
</dbReference>
<dbReference type="InterPro" id="IPR045254">
    <property type="entry name" value="Nit1/2_C-N_Hydrolase"/>
</dbReference>
<proteinExistence type="inferred from homology"/>
<dbReference type="PANTHER" id="PTHR23088">
    <property type="entry name" value="NITRILASE-RELATED"/>
    <property type="match status" value="1"/>
</dbReference>
<dbReference type="EMBL" id="CP089982">
    <property type="protein sequence ID" value="WXA98767.1"/>
    <property type="molecule type" value="Genomic_DNA"/>
</dbReference>
<dbReference type="GO" id="GO:0016787">
    <property type="term" value="F:hydrolase activity"/>
    <property type="evidence" value="ECO:0007669"/>
    <property type="project" value="UniProtKB-KW"/>
</dbReference>
<dbReference type="RefSeq" id="WP_394849382.1">
    <property type="nucleotide sequence ID" value="NZ_CP089982.1"/>
</dbReference>
<evidence type="ECO:0000256" key="1">
    <source>
        <dbReference type="ARBA" id="ARBA00010613"/>
    </source>
</evidence>
<dbReference type="PROSITE" id="PS50263">
    <property type="entry name" value="CN_HYDROLASE"/>
    <property type="match status" value="1"/>
</dbReference>
<sequence>MSQSLVAAVVQLSSQADVSQNLQRAEKLIEEASAAGAKLVALPENFAFMGDQDQKRAIAEPVEGTGPILTFVRDTAKRLGIHLVAGGFPERSEDARRPFNTSLLAGPEGDILAVYRKIHLFDVDLPDGTRLQESAATSAGEERVVASVGPAMLGMTVCYDLRFPELFRALTRRGARIVTVPAAFTVPTGKDHWHVLLRARAIEDQVFVLAPAQTGKHPLGRQSYGKSLIVDPWGDVLAQAGEGEGIALARLDFAYQDRVRSSLPCLDHVRLL</sequence>
<organism evidence="4 5">
    <name type="scientific">Pendulispora brunnea</name>
    <dbReference type="NCBI Taxonomy" id="2905690"/>
    <lineage>
        <taxon>Bacteria</taxon>
        <taxon>Pseudomonadati</taxon>
        <taxon>Myxococcota</taxon>
        <taxon>Myxococcia</taxon>
        <taxon>Myxococcales</taxon>
        <taxon>Sorangiineae</taxon>
        <taxon>Pendulisporaceae</taxon>
        <taxon>Pendulispora</taxon>
    </lineage>
</organism>
<dbReference type="SUPFAM" id="SSF56317">
    <property type="entry name" value="Carbon-nitrogen hydrolase"/>
    <property type="match status" value="1"/>
</dbReference>
<reference evidence="4 5" key="1">
    <citation type="submission" date="2021-12" db="EMBL/GenBank/DDBJ databases">
        <title>Discovery of the Pendulisporaceae a myxobacterial family with distinct sporulation behavior and unique specialized metabolism.</title>
        <authorList>
            <person name="Garcia R."/>
            <person name="Popoff A."/>
            <person name="Bader C.D."/>
            <person name="Loehr J."/>
            <person name="Walesch S."/>
            <person name="Walt C."/>
            <person name="Boldt J."/>
            <person name="Bunk B."/>
            <person name="Haeckl F.J.F.P.J."/>
            <person name="Gunesch A.P."/>
            <person name="Birkelbach J."/>
            <person name="Nuebel U."/>
            <person name="Pietschmann T."/>
            <person name="Bach T."/>
            <person name="Mueller R."/>
        </authorList>
    </citation>
    <scope>NUCLEOTIDE SEQUENCE [LARGE SCALE GENOMIC DNA]</scope>
    <source>
        <strain evidence="4 5">MSr12523</strain>
    </source>
</reference>
<dbReference type="PANTHER" id="PTHR23088:SF27">
    <property type="entry name" value="DEAMINATED GLUTATHIONE AMIDASE"/>
    <property type="match status" value="1"/>
</dbReference>
<evidence type="ECO:0000313" key="5">
    <source>
        <dbReference type="Proteomes" id="UP001379533"/>
    </source>
</evidence>
<keyword evidence="2 4" id="KW-0378">Hydrolase</keyword>
<comment type="similarity">
    <text evidence="1">Belongs to the carbon-nitrogen hydrolase superfamily. NIT1/NIT2 family.</text>
</comment>
<evidence type="ECO:0000256" key="2">
    <source>
        <dbReference type="ARBA" id="ARBA00022801"/>
    </source>
</evidence>